<gene>
    <name evidence="10" type="primary">MRPL40</name>
    <name evidence="10" type="ORF">DERF_006498</name>
    <name evidence="9" type="ORF">HUG17_2799</name>
</gene>
<keyword evidence="11" id="KW-1185">Reference proteome</keyword>
<reference evidence="10" key="1">
    <citation type="submission" date="2013-05" db="EMBL/GenBank/DDBJ databases">
        <authorList>
            <person name="Yim A.K.Y."/>
            <person name="Chan T.F."/>
            <person name="Ji K.M."/>
            <person name="Liu X.Y."/>
            <person name="Zhou J.W."/>
            <person name="Li R.Q."/>
            <person name="Yang K.Y."/>
            <person name="Li J."/>
            <person name="Li M."/>
            <person name="Law P.T.W."/>
            <person name="Wu Y.L."/>
            <person name="Cai Z.L."/>
            <person name="Qin H."/>
            <person name="Bao Y."/>
            <person name="Leung R.K.K."/>
            <person name="Ng P.K.S."/>
            <person name="Zou J."/>
            <person name="Zhong X.J."/>
            <person name="Ran P.X."/>
            <person name="Zhong N.S."/>
            <person name="Liu Z.G."/>
            <person name="Tsui S.K.W."/>
        </authorList>
    </citation>
    <scope>NUCLEOTIDE SEQUENCE</scope>
    <source>
        <strain evidence="10">Derf</strain>
        <tissue evidence="10">Whole organism</tissue>
    </source>
</reference>
<evidence type="ECO:0000313" key="10">
    <source>
        <dbReference type="EMBL" id="KAH9522944.1"/>
    </source>
</evidence>
<organism evidence="10 11">
    <name type="scientific">Dermatophagoides farinae</name>
    <name type="common">American house dust mite</name>
    <dbReference type="NCBI Taxonomy" id="6954"/>
    <lineage>
        <taxon>Eukaryota</taxon>
        <taxon>Metazoa</taxon>
        <taxon>Ecdysozoa</taxon>
        <taxon>Arthropoda</taxon>
        <taxon>Chelicerata</taxon>
        <taxon>Arachnida</taxon>
        <taxon>Acari</taxon>
        <taxon>Acariformes</taxon>
        <taxon>Sarcoptiformes</taxon>
        <taxon>Astigmata</taxon>
        <taxon>Psoroptidia</taxon>
        <taxon>Analgoidea</taxon>
        <taxon>Pyroglyphidae</taxon>
        <taxon>Dermatophagoidinae</taxon>
        <taxon>Dermatophagoides</taxon>
    </lineage>
</organism>
<dbReference type="Gene3D" id="6.10.250.3440">
    <property type="match status" value="1"/>
</dbReference>
<evidence type="ECO:0000256" key="6">
    <source>
        <dbReference type="ARBA" id="ARBA00023274"/>
    </source>
</evidence>
<feature type="compositionally biased region" description="Basic and acidic residues" evidence="8">
    <location>
        <begin position="174"/>
        <end position="186"/>
    </location>
</feature>
<evidence type="ECO:0000256" key="8">
    <source>
        <dbReference type="SAM" id="MobiDB-lite"/>
    </source>
</evidence>
<keyword evidence="3" id="KW-0809">Transit peptide</keyword>
<reference evidence="10" key="4">
    <citation type="journal article" date="2022" name="Res Sq">
        <title>Comparative Genomics Reveals Insights into the Divergent Evolution of Astigmatic Mites and Household Pest Adaptations.</title>
        <authorList>
            <person name="Xiong Q."/>
            <person name="Wan A.T.-Y."/>
            <person name="Liu X.-Y."/>
            <person name="Fung C.S.-H."/>
            <person name="Xiao X."/>
            <person name="Malainual N."/>
            <person name="Hou J."/>
            <person name="Wang L."/>
            <person name="Wang M."/>
            <person name="Yang K."/>
            <person name="Cui Y."/>
            <person name="Leung E."/>
            <person name="Nong W."/>
            <person name="Shin S.-K."/>
            <person name="Au S."/>
            <person name="Jeong K.Y."/>
            <person name="Chew F.T."/>
            <person name="Hui J."/>
            <person name="Leung T.F."/>
            <person name="Tungtrongchitr A."/>
            <person name="Zhong N."/>
            <person name="Liu Z."/>
            <person name="Tsui S."/>
        </authorList>
    </citation>
    <scope>NUCLEOTIDE SEQUENCE</scope>
    <source>
        <strain evidence="10">Derf</strain>
        <tissue evidence="10">Whole organism</tissue>
    </source>
</reference>
<dbReference type="AlphaFoldDB" id="A0A922IAG4"/>
<dbReference type="InterPro" id="IPR019192">
    <property type="entry name" value="Ribosomal_mL40"/>
</dbReference>
<keyword evidence="5" id="KW-0496">Mitochondrion</keyword>
<keyword evidence="6" id="KW-0687">Ribonucleoprotein</keyword>
<feature type="region of interest" description="Disordered" evidence="8">
    <location>
        <begin position="164"/>
        <end position="186"/>
    </location>
</feature>
<evidence type="ECO:0000313" key="9">
    <source>
        <dbReference type="EMBL" id="KAH7638766.1"/>
    </source>
</evidence>
<dbReference type="EMBL" id="ASGP02000002">
    <property type="protein sequence ID" value="KAH9522944.1"/>
    <property type="molecule type" value="Genomic_DNA"/>
</dbReference>
<evidence type="ECO:0000256" key="2">
    <source>
        <dbReference type="ARBA" id="ARBA00009360"/>
    </source>
</evidence>
<comment type="caution">
    <text evidence="10">The sequence shown here is derived from an EMBL/GenBank/DDBJ whole genome shotgun (WGS) entry which is preliminary data.</text>
</comment>
<name>A0A922IAG4_DERFA</name>
<dbReference type="OrthoDB" id="5977625at2759"/>
<dbReference type="GO" id="GO:0005762">
    <property type="term" value="C:mitochondrial large ribosomal subunit"/>
    <property type="evidence" value="ECO:0007669"/>
    <property type="project" value="InterPro"/>
</dbReference>
<keyword evidence="4 10" id="KW-0689">Ribosomal protein</keyword>
<dbReference type="Proteomes" id="UP000828236">
    <property type="component" value="Unassembled WGS sequence"/>
</dbReference>
<dbReference type="PANTHER" id="PTHR13359:SF2">
    <property type="entry name" value="LARGE RIBOSOMAL SUBUNIT PROTEIN ML40"/>
    <property type="match status" value="1"/>
</dbReference>
<evidence type="ECO:0000256" key="1">
    <source>
        <dbReference type="ARBA" id="ARBA00004173"/>
    </source>
</evidence>
<reference evidence="9" key="3">
    <citation type="journal article" date="2021" name="World Allergy Organ. J.">
        <title>Chromosome-level assembly of Dermatophagoides farinae genome and transcriptome reveals two novel allergens Der f 37 and Der f 39.</title>
        <authorList>
            <person name="Chen J."/>
            <person name="Cai Z."/>
            <person name="Fan D."/>
            <person name="Hu J."/>
            <person name="Hou Y."/>
            <person name="He Y."/>
            <person name="Zhang Z."/>
            <person name="Zhao Z."/>
            <person name="Gao P."/>
            <person name="Hu W."/>
            <person name="Sun J."/>
            <person name="Li J."/>
            <person name="Ji K."/>
        </authorList>
    </citation>
    <scope>NUCLEOTIDE SEQUENCE</scope>
    <source>
        <strain evidence="9">JKM2019</strain>
    </source>
</reference>
<evidence type="ECO:0000256" key="3">
    <source>
        <dbReference type="ARBA" id="ARBA00022946"/>
    </source>
</evidence>
<reference evidence="9" key="2">
    <citation type="submission" date="2020-06" db="EMBL/GenBank/DDBJ databases">
        <authorList>
            <person name="Ji K."/>
            <person name="Li J."/>
        </authorList>
    </citation>
    <scope>NUCLEOTIDE SEQUENCE</scope>
    <source>
        <strain evidence="9">JKM2019</strain>
        <tissue evidence="9">Whole body</tissue>
    </source>
</reference>
<dbReference type="EMBL" id="SDOV01000007">
    <property type="protein sequence ID" value="KAH7638766.1"/>
    <property type="molecule type" value="Genomic_DNA"/>
</dbReference>
<comment type="subcellular location">
    <subcellularLocation>
        <location evidence="1">Mitochondrion</location>
    </subcellularLocation>
</comment>
<sequence length="186" mass="22122">MLSIIQRSLLASSRSIHLSAISYAEPLRKKKIINPLTTKKQFERKVRRLEREINRLQAVPLKLKPILEQQLPPHVVRELDQRQRSITAEERTELHRMIIYLNKIWSIYKGLETREEMRRIKSVVDAQQKAMDILERDYPDLYKKAIEIDPNLIPYQVMNVKKHTAPNPSYQCPDGREQDTTKEWRL</sequence>
<dbReference type="PANTHER" id="PTHR13359">
    <property type="entry name" value="39S RIBOSOMAL PROTEIN L40, MITOCHONDRIAL"/>
    <property type="match status" value="1"/>
</dbReference>
<evidence type="ECO:0000313" key="11">
    <source>
        <dbReference type="Proteomes" id="UP000790347"/>
    </source>
</evidence>
<evidence type="ECO:0000256" key="4">
    <source>
        <dbReference type="ARBA" id="ARBA00022980"/>
    </source>
</evidence>
<evidence type="ECO:0000256" key="7">
    <source>
        <dbReference type="ARBA" id="ARBA00035192"/>
    </source>
</evidence>
<evidence type="ECO:0000256" key="5">
    <source>
        <dbReference type="ARBA" id="ARBA00023128"/>
    </source>
</evidence>
<dbReference type="InterPro" id="IPR039145">
    <property type="entry name" value="Ribosomal_mL40_metazoa/plant"/>
</dbReference>
<accession>A0A922IAG4</accession>
<dbReference type="Proteomes" id="UP000790347">
    <property type="component" value="Unassembled WGS sequence"/>
</dbReference>
<dbReference type="Pfam" id="PF09812">
    <property type="entry name" value="MRP-L28"/>
    <property type="match status" value="1"/>
</dbReference>
<comment type="similarity">
    <text evidence="2">Belongs to the mitochondrion-specific ribosomal protein mL40 family.</text>
</comment>
<proteinExistence type="inferred from homology"/>
<protein>
    <recommendedName>
        <fullName evidence="7">Large ribosomal subunit protein mL40</fullName>
    </recommendedName>
</protein>